<protein>
    <submittedName>
        <fullName evidence="2">Uncharacterized protein</fullName>
    </submittedName>
</protein>
<dbReference type="RefSeq" id="WP_167343848.1">
    <property type="nucleotide sequence ID" value="NZ_JRLF01000009.1"/>
</dbReference>
<gene>
    <name evidence="2" type="ORF">RC62_4274</name>
</gene>
<evidence type="ECO:0000313" key="3">
    <source>
        <dbReference type="Proteomes" id="UP000050443"/>
    </source>
</evidence>
<comment type="caution">
    <text evidence="2">The sequence shown here is derived from an EMBL/GenBank/DDBJ whole genome shotgun (WGS) entry which is preliminary data.</text>
</comment>
<keyword evidence="1" id="KW-1133">Transmembrane helix</keyword>
<feature type="transmembrane region" description="Helical" evidence="1">
    <location>
        <begin position="24"/>
        <end position="47"/>
    </location>
</feature>
<evidence type="ECO:0000256" key="1">
    <source>
        <dbReference type="SAM" id="Phobius"/>
    </source>
</evidence>
<proteinExistence type="predicted"/>
<accession>A0A0Q0W2Q7</accession>
<keyword evidence="1" id="KW-0472">Membrane</keyword>
<dbReference type="EMBL" id="JRLF01000009">
    <property type="protein sequence ID" value="KQB40901.1"/>
    <property type="molecule type" value="Genomic_DNA"/>
</dbReference>
<name>A0A0Q0W2Q7_9FLAO</name>
<dbReference type="Proteomes" id="UP000050443">
    <property type="component" value="Unassembled WGS sequence"/>
</dbReference>
<reference evidence="2 3" key="1">
    <citation type="submission" date="2014-09" db="EMBL/GenBank/DDBJ databases">
        <title>Genome sequence of Flavobacterium aquidurense RC62.</title>
        <authorList>
            <person name="Kim J.F."/>
            <person name="Kwak M.-J."/>
        </authorList>
    </citation>
    <scope>NUCLEOTIDE SEQUENCE [LARGE SCALE GENOMIC DNA]</scope>
    <source>
        <strain evidence="2 3">RC62</strain>
    </source>
</reference>
<dbReference type="PATRIC" id="fig|362413.3.peg.4197"/>
<keyword evidence="1" id="KW-0812">Transmembrane</keyword>
<dbReference type="AlphaFoldDB" id="A0A0Q0W2Q7"/>
<organism evidence="2 3">
    <name type="scientific">Flavobacterium aquidurense</name>
    <dbReference type="NCBI Taxonomy" id="362413"/>
    <lineage>
        <taxon>Bacteria</taxon>
        <taxon>Pseudomonadati</taxon>
        <taxon>Bacteroidota</taxon>
        <taxon>Flavobacteriia</taxon>
        <taxon>Flavobacteriales</taxon>
        <taxon>Flavobacteriaceae</taxon>
        <taxon>Flavobacterium</taxon>
    </lineage>
</organism>
<sequence length="58" mass="6629">MYIISLFQHVDVSEKIKTAPDGSYQIGVLIGSFIPFVVLIVIAYWMYNSAKKRDKNGY</sequence>
<dbReference type="STRING" id="362413.RC62_4274"/>
<evidence type="ECO:0000313" key="2">
    <source>
        <dbReference type="EMBL" id="KQB40901.1"/>
    </source>
</evidence>